<dbReference type="PANTHER" id="PTHR37827">
    <property type="entry name" value="TUDOR DOMAIN-CONTAINING PROTEIN"/>
    <property type="match status" value="1"/>
</dbReference>
<sequence>MGRRRARRSDRAPRNEQEIIDFLSEAVFNDASHHDAASDALNDNVAPTIDQYLQRIEVISEEPPLVIVHGFLEPGHCDDIINAVLGPEESNDNGQIAKNRLKRSTMGAGQDESNHRTSSTAWLHPEHCPEPLDAFSGRVSNLSGLPTENFENLQVLCSGDEEANAIAEAIADQEPFEESNDYLEMVTASFGDYFDDMSESEIRNAVAASARDCWGDNSCIAGGYTNNAVPENDSDESVHSQQDDEVSSQHDSDDDDGEMLGSGECELCERTIKLTRHHLIPKSTWPRMKKRLWNAASDIESFHAAETGTETKYNLGNKLQKSGFNNPNDLPATITHASIRNYLSQVSAICRPCHSAVHRMHDEWQLATEFYTTEKLLECDEVRKFAKWQNKQKPGKYAVK</sequence>
<protein>
    <submittedName>
        <fullName evidence="2">Uncharacterized protein</fullName>
    </submittedName>
</protein>
<dbReference type="Gene3D" id="2.60.120.620">
    <property type="entry name" value="q2cbj1_9rhob like domain"/>
    <property type="match status" value="1"/>
</dbReference>
<feature type="compositionally biased region" description="Basic and acidic residues" evidence="1">
    <location>
        <begin position="236"/>
        <end position="251"/>
    </location>
</feature>
<organism evidence="2 3">
    <name type="scientific">Cyclotella atomus</name>
    <dbReference type="NCBI Taxonomy" id="382360"/>
    <lineage>
        <taxon>Eukaryota</taxon>
        <taxon>Sar</taxon>
        <taxon>Stramenopiles</taxon>
        <taxon>Ochrophyta</taxon>
        <taxon>Bacillariophyta</taxon>
        <taxon>Coscinodiscophyceae</taxon>
        <taxon>Thalassiosirophycidae</taxon>
        <taxon>Stephanodiscales</taxon>
        <taxon>Stephanodiscaceae</taxon>
        <taxon>Cyclotella</taxon>
    </lineage>
</organism>
<dbReference type="Proteomes" id="UP001530400">
    <property type="component" value="Unassembled WGS sequence"/>
</dbReference>
<keyword evidence="3" id="KW-1185">Reference proteome</keyword>
<evidence type="ECO:0000313" key="2">
    <source>
        <dbReference type="EMBL" id="KAL3789200.1"/>
    </source>
</evidence>
<feature type="region of interest" description="Disordered" evidence="1">
    <location>
        <begin position="103"/>
        <end position="124"/>
    </location>
</feature>
<name>A0ABD3PML7_9STRA</name>
<proteinExistence type="predicted"/>
<feature type="region of interest" description="Disordered" evidence="1">
    <location>
        <begin position="225"/>
        <end position="261"/>
    </location>
</feature>
<evidence type="ECO:0000256" key="1">
    <source>
        <dbReference type="SAM" id="MobiDB-lite"/>
    </source>
</evidence>
<dbReference type="EMBL" id="JALLPJ020000534">
    <property type="protein sequence ID" value="KAL3789200.1"/>
    <property type="molecule type" value="Genomic_DNA"/>
</dbReference>
<gene>
    <name evidence="2" type="ORF">ACHAWO_013928</name>
</gene>
<evidence type="ECO:0000313" key="3">
    <source>
        <dbReference type="Proteomes" id="UP001530400"/>
    </source>
</evidence>
<accession>A0ABD3PML7</accession>
<reference evidence="2 3" key="1">
    <citation type="submission" date="2024-10" db="EMBL/GenBank/DDBJ databases">
        <title>Updated reference genomes for cyclostephanoid diatoms.</title>
        <authorList>
            <person name="Roberts W.R."/>
            <person name="Alverson A.J."/>
        </authorList>
    </citation>
    <scope>NUCLEOTIDE SEQUENCE [LARGE SCALE GENOMIC DNA]</scope>
    <source>
        <strain evidence="2 3">AJA010-31</strain>
    </source>
</reference>
<comment type="caution">
    <text evidence="2">The sequence shown here is derived from an EMBL/GenBank/DDBJ whole genome shotgun (WGS) entry which is preliminary data.</text>
</comment>
<dbReference type="AlphaFoldDB" id="A0ABD3PML7"/>
<dbReference type="PANTHER" id="PTHR37827:SF1">
    <property type="entry name" value="HNH DOMAIN-CONTAINING PROTEIN"/>
    <property type="match status" value="1"/>
</dbReference>